<name>A0A068TBH9_NEOGA</name>
<protein>
    <submittedName>
        <fullName evidence="1">Hypothetical genomic island protein</fullName>
    </submittedName>
</protein>
<dbReference type="AlphaFoldDB" id="A0A068TBH9"/>
<proteinExistence type="predicted"/>
<sequence>MTMNPFDQNSLYEAHLHACFAAVREGFPHLTVGEIVDPPHEWFDAALARQVVMHLMIAELKWPKRRVVQIEDRSREAINRALRTIDGRLESLRFASHYRLMAQRAHSLISLQTTAEEAVA</sequence>
<gene>
    <name evidence="1" type="ORF">RG1141_CH23870</name>
</gene>
<reference evidence="2" key="1">
    <citation type="journal article" date="2014" name="BMC Genomics">
        <title>Genome sequencing of two Neorhizobium galegae strains reveals a noeT gene responsible for the unusual acetylation of the nodulation factors.</title>
        <authorList>
            <person name="Osterman J."/>
            <person name="Marsh J."/>
            <person name="Laine P.K."/>
            <person name="Zeng Z."/>
            <person name="Alatalo E."/>
            <person name="Sullivan J.T."/>
            <person name="Young J.P."/>
            <person name="Thomas-Oates J."/>
            <person name="Paulin L."/>
            <person name="Lindstrom K."/>
        </authorList>
    </citation>
    <scope>NUCLEOTIDE SEQUENCE [LARGE SCALE GENOMIC DNA]</scope>
    <source>
        <strain evidence="2">HAMBI 1141</strain>
    </source>
</reference>
<evidence type="ECO:0000313" key="1">
    <source>
        <dbReference type="EMBL" id="CDN54725.1"/>
    </source>
</evidence>
<dbReference type="PATRIC" id="fig|1028801.3.peg.2425"/>
<dbReference type="HOGENOM" id="CLU_163846_0_0_5"/>
<evidence type="ECO:0000313" key="2">
    <source>
        <dbReference type="Proteomes" id="UP000028186"/>
    </source>
</evidence>
<organism evidence="1 2">
    <name type="scientific">Neorhizobium galegae bv. officinalis bv. officinalis str. HAMBI 1141</name>
    <dbReference type="NCBI Taxonomy" id="1028801"/>
    <lineage>
        <taxon>Bacteria</taxon>
        <taxon>Pseudomonadati</taxon>
        <taxon>Pseudomonadota</taxon>
        <taxon>Alphaproteobacteria</taxon>
        <taxon>Hyphomicrobiales</taxon>
        <taxon>Rhizobiaceae</taxon>
        <taxon>Rhizobium/Agrobacterium group</taxon>
        <taxon>Neorhizobium</taxon>
    </lineage>
</organism>
<dbReference type="RefSeq" id="WP_038544015.1">
    <property type="nucleotide sequence ID" value="NZ_HG938355.1"/>
</dbReference>
<dbReference type="eggNOG" id="ENOG5034555">
    <property type="taxonomic scope" value="Bacteria"/>
</dbReference>
<dbReference type="KEGG" id="ngl:RG1141_CH23870"/>
<accession>A0A068TBH9</accession>
<dbReference type="Proteomes" id="UP000028186">
    <property type="component" value="Chromosome I"/>
</dbReference>
<dbReference type="EMBL" id="HG938355">
    <property type="protein sequence ID" value="CDN54725.1"/>
    <property type="molecule type" value="Genomic_DNA"/>
</dbReference>